<feature type="non-terminal residue" evidence="1">
    <location>
        <position position="60"/>
    </location>
</feature>
<proteinExistence type="predicted"/>
<keyword evidence="2" id="KW-1185">Reference proteome</keyword>
<reference evidence="1 2" key="1">
    <citation type="submission" date="2021-06" db="EMBL/GenBank/DDBJ databases">
        <authorList>
            <person name="Kallberg Y."/>
            <person name="Tangrot J."/>
            <person name="Rosling A."/>
        </authorList>
    </citation>
    <scope>NUCLEOTIDE SEQUENCE [LARGE SCALE GENOMIC DNA]</scope>
    <source>
        <strain evidence="1 2">120-4 pot B 10/14</strain>
    </source>
</reference>
<protein>
    <submittedName>
        <fullName evidence="1">31816_t:CDS:1</fullName>
    </submittedName>
</protein>
<sequence length="60" mass="7213">ELALEFDLQIKAYIDNACQVTITILLERMEKMMNHQTKTQRLWNEQIQKALDKCFSRLEQ</sequence>
<evidence type="ECO:0000313" key="1">
    <source>
        <dbReference type="EMBL" id="CAG8854051.1"/>
    </source>
</evidence>
<gene>
    <name evidence="1" type="ORF">GMARGA_LOCUS42872</name>
</gene>
<dbReference type="EMBL" id="CAJVQB010132649">
    <property type="protein sequence ID" value="CAG8854051.1"/>
    <property type="molecule type" value="Genomic_DNA"/>
</dbReference>
<comment type="caution">
    <text evidence="1">The sequence shown here is derived from an EMBL/GenBank/DDBJ whole genome shotgun (WGS) entry which is preliminary data.</text>
</comment>
<accession>A0ABN7XI09</accession>
<dbReference type="Proteomes" id="UP000789901">
    <property type="component" value="Unassembled WGS sequence"/>
</dbReference>
<feature type="non-terminal residue" evidence="1">
    <location>
        <position position="1"/>
    </location>
</feature>
<evidence type="ECO:0000313" key="2">
    <source>
        <dbReference type="Proteomes" id="UP000789901"/>
    </source>
</evidence>
<organism evidence="1 2">
    <name type="scientific">Gigaspora margarita</name>
    <dbReference type="NCBI Taxonomy" id="4874"/>
    <lineage>
        <taxon>Eukaryota</taxon>
        <taxon>Fungi</taxon>
        <taxon>Fungi incertae sedis</taxon>
        <taxon>Mucoromycota</taxon>
        <taxon>Glomeromycotina</taxon>
        <taxon>Glomeromycetes</taxon>
        <taxon>Diversisporales</taxon>
        <taxon>Gigasporaceae</taxon>
        <taxon>Gigaspora</taxon>
    </lineage>
</organism>
<name>A0ABN7XI09_GIGMA</name>